<dbReference type="InterPro" id="IPR014001">
    <property type="entry name" value="Helicase_ATP-bd"/>
</dbReference>
<proteinExistence type="predicted"/>
<name>A0A5J6VN86_9VIRU</name>
<dbReference type="EMBL" id="MN448297">
    <property type="protein sequence ID" value="QFG75067.1"/>
    <property type="molecule type" value="Genomic_DNA"/>
</dbReference>
<feature type="coiled-coil region" evidence="2">
    <location>
        <begin position="547"/>
        <end position="574"/>
    </location>
</feature>
<dbReference type="InterPro" id="IPR000330">
    <property type="entry name" value="SNF2_N"/>
</dbReference>
<evidence type="ECO:0000313" key="4">
    <source>
        <dbReference type="EMBL" id="QFG75067.1"/>
    </source>
</evidence>
<dbReference type="SMART" id="SM00487">
    <property type="entry name" value="DEXDc"/>
    <property type="match status" value="1"/>
</dbReference>
<dbReference type="Pfam" id="PF00271">
    <property type="entry name" value="Helicase_C"/>
    <property type="match status" value="1"/>
</dbReference>
<dbReference type="PANTHER" id="PTHR45766">
    <property type="entry name" value="DNA ANNEALING HELICASE AND ENDONUCLEASE ZRANB3 FAMILY MEMBER"/>
    <property type="match status" value="1"/>
</dbReference>
<dbReference type="Pfam" id="PF00176">
    <property type="entry name" value="SNF2-rel_dom"/>
    <property type="match status" value="1"/>
</dbReference>
<dbReference type="Gene3D" id="3.40.50.300">
    <property type="entry name" value="P-loop containing nucleotide triphosphate hydrolases"/>
    <property type="match status" value="2"/>
</dbReference>
<reference evidence="4" key="1">
    <citation type="journal article" date="2019" name="Philos. Trans. R. Soc. Lond., B, Biol. Sci.">
        <title>Targeted metagenomic recovery of four divergent viruses reveals shared and distinctive characteristics of giant viruses of marine eukaryotes.</title>
        <authorList>
            <person name="Needham D.M."/>
            <person name="Poirier C."/>
            <person name="Hehenberger E."/>
            <person name="Jimenez V."/>
            <person name="Swalwell J.E."/>
            <person name="Santoro A.E."/>
            <person name="Worden A.Z."/>
        </authorList>
    </citation>
    <scope>NUCLEOTIDE SEQUENCE</scope>
    <source>
        <strain evidence="4">OPacV-421</strain>
    </source>
</reference>
<evidence type="ECO:0000259" key="3">
    <source>
        <dbReference type="SMART" id="SM00487"/>
    </source>
</evidence>
<dbReference type="PANTHER" id="PTHR45766:SF6">
    <property type="entry name" value="SWI_SNF-RELATED MATRIX-ASSOCIATED ACTIN-DEPENDENT REGULATOR OF CHROMATIN SUBFAMILY A-LIKE PROTEIN 1"/>
    <property type="match status" value="1"/>
</dbReference>
<feature type="domain" description="Helicase ATP-binding" evidence="3">
    <location>
        <begin position="111"/>
        <end position="382"/>
    </location>
</feature>
<keyword evidence="1" id="KW-0378">Hydrolase</keyword>
<dbReference type="InterPro" id="IPR001650">
    <property type="entry name" value="Helicase_C-like"/>
</dbReference>
<organism evidence="4">
    <name type="scientific">Megaviridae environmental sample</name>
    <dbReference type="NCBI Taxonomy" id="1737588"/>
    <lineage>
        <taxon>Viruses</taxon>
        <taxon>Varidnaviria</taxon>
        <taxon>Bamfordvirae</taxon>
        <taxon>Nucleocytoviricota</taxon>
        <taxon>Megaviricetes</taxon>
        <taxon>Imitervirales</taxon>
        <taxon>Mimiviridae</taxon>
        <taxon>environmental samples</taxon>
    </lineage>
</organism>
<protein>
    <recommendedName>
        <fullName evidence="3">Helicase ATP-binding domain-containing protein</fullName>
    </recommendedName>
</protein>
<accession>A0A5J6VN86</accession>
<dbReference type="InterPro" id="IPR027417">
    <property type="entry name" value="P-loop_NTPase"/>
</dbReference>
<keyword evidence="2" id="KW-0175">Coiled coil</keyword>
<sequence length="1060" mass="124203">MEAIIDKLKHIPERLDIEVDLIDKTDQEFDFDYGILNSLVKPEKEKTTKLKENVFKNLSPDIDTPTIDEFADIIEWKKHFLKTDIHLRTPDYYLHNREYFTKFINQLLSKYHKQLTKSPQENEDYFIHQKLLQKYLNVYSPYRGLLLYHGLGTGKTCSSIGIAEGFKKTNKIVILTPASLQKNYLKELKVCGDPLFKFNQFWYFKSLDKFPDLIKIADYINVTEECIRKNNGVWFADVNKEDSNYDILNNQQQKSLDFQITTMIKSRYVFINYNGLRLSKWKEYITKNDNNNLFNNKIVIIDEAHNFVSRIVNKLNNPNTLSMQMYHDLMDAENCRIVLLTGTPIINYPNEISVLFNLLRGYIKSFTLSLTYSKPLTLQKIIDILKTDKKTKLLFDYTEYKSASNTLLLTKNPFGFVNRFHSKKYKGIRRDDKKQLYDTIFYNDKNNSIDFLKQVKQVLQKNKIMVNGLKKNTYYKCLPDSLEDFNHLFIDNAFSIKNELMLKRRILGLTSFFENVDKKLMPSFDKEQDIVIQHIKMSKHQFNQYNIIRAEERKQELNSKKNKHKKKNDLYEDTSSTYRIFSRAACNFVFPDKFPRPKPNSKKALNEQQFDNLSTIEQINQSPELMIDDTDKVEEEAKALSSYPEMLEKALTFLKENAQEYLIPSNDGSEKSGLNIYSPKFLQVLKNIQNADYVGLHLVYSQFRTLEGIGIFKLVLESNNFSEFKLFKDEKGEWDFSIGDLQQPRFVLYTGTEDQEQKEIIRNIYNSRWENIPVSLAEKLKQIHENNFFGEIIKVFMITSSGAEGIDLKNTRYVHIMEPYWHPVRTSQVIGRANRLKSHIDLPEKYRTVKVFQYIMYISKEDLKLDDAIELVINDIGKLTNVPDISEDNPETKIKQQINRKIKLYETLLSGKKKPLTSDEALYETSAMKEIINESLLKVIKETSIDCNIHNKKNKDIMCYTSYSTTDENAFVGKPSIEDEDTDKYIKKNIVMVDFKGITITLKGVDYVLKITDENRQFIKNKEMNKLSGELYDVDSIRDKQPILVGNLSIKDGKQNITMV</sequence>
<dbReference type="GO" id="GO:0016787">
    <property type="term" value="F:hydrolase activity"/>
    <property type="evidence" value="ECO:0007669"/>
    <property type="project" value="UniProtKB-KW"/>
</dbReference>
<dbReference type="SUPFAM" id="SSF52540">
    <property type="entry name" value="P-loop containing nucleoside triphosphate hydrolases"/>
    <property type="match status" value="2"/>
</dbReference>
<dbReference type="GO" id="GO:0005524">
    <property type="term" value="F:ATP binding"/>
    <property type="evidence" value="ECO:0007669"/>
    <property type="project" value="InterPro"/>
</dbReference>
<evidence type="ECO:0000256" key="2">
    <source>
        <dbReference type="SAM" id="Coils"/>
    </source>
</evidence>
<evidence type="ECO:0000256" key="1">
    <source>
        <dbReference type="ARBA" id="ARBA00022801"/>
    </source>
</evidence>